<evidence type="ECO:0000256" key="5">
    <source>
        <dbReference type="ARBA" id="ARBA00022692"/>
    </source>
</evidence>
<comment type="subunit">
    <text evidence="2">Homotrimer.</text>
</comment>
<keyword evidence="6 11" id="KW-0732">Signal</keyword>
<dbReference type="PANTHER" id="PTHR34501:SF9">
    <property type="entry name" value="MAJOR OUTER MEMBRANE PROTEIN P.IA"/>
    <property type="match status" value="1"/>
</dbReference>
<evidence type="ECO:0000256" key="7">
    <source>
        <dbReference type="ARBA" id="ARBA00023065"/>
    </source>
</evidence>
<dbReference type="STRING" id="596154.Alide2_3572"/>
<keyword evidence="3" id="KW-0813">Transport</keyword>
<dbReference type="HOGENOM" id="CLU_038238_1_0_4"/>
<accession>F4GCG6</accession>
<dbReference type="GO" id="GO:0015288">
    <property type="term" value="F:porin activity"/>
    <property type="evidence" value="ECO:0007669"/>
    <property type="project" value="UniProtKB-KW"/>
</dbReference>
<dbReference type="GO" id="GO:0006811">
    <property type="term" value="P:monoatomic ion transport"/>
    <property type="evidence" value="ECO:0007669"/>
    <property type="project" value="UniProtKB-KW"/>
</dbReference>
<keyword evidence="9" id="KW-0472">Membrane</keyword>
<reference evidence="13 14" key="1">
    <citation type="journal article" date="2011" name="J. Bacteriol.">
        <title>Genome Sequences of Alicycliphilus denitrificans Strains BC and K601T.</title>
        <authorList>
            <person name="Oosterkamp M.J."/>
            <person name="Veuskens T."/>
            <person name="Plugge C.M."/>
            <person name="Langenhoff A.A."/>
            <person name="Gerritse J."/>
            <person name="van Berkel W.J."/>
            <person name="Pieper D.H."/>
            <person name="Junca H."/>
            <person name="Goodwin L.A."/>
            <person name="Daligault H.E."/>
            <person name="Bruce D.C."/>
            <person name="Detter J.C."/>
            <person name="Tapia R."/>
            <person name="Han C.S."/>
            <person name="Land M.L."/>
            <person name="Hauser L.J."/>
            <person name="Smidt H."/>
            <person name="Stams A.J."/>
        </authorList>
    </citation>
    <scope>NUCLEOTIDE SEQUENCE [LARGE SCALE GENOMIC DNA]</scope>
    <source>
        <strain evidence="14">DSM 14773 / CIP 107495 / K601</strain>
    </source>
</reference>
<dbReference type="EMBL" id="CP002657">
    <property type="protein sequence ID" value="AEB85898.1"/>
    <property type="molecule type" value="Genomic_DNA"/>
</dbReference>
<proteinExistence type="predicted"/>
<dbReference type="SUPFAM" id="SSF56935">
    <property type="entry name" value="Porins"/>
    <property type="match status" value="1"/>
</dbReference>
<comment type="subcellular location">
    <subcellularLocation>
        <location evidence="1">Cell outer membrane</location>
        <topology evidence="1">Multi-pass membrane protein</topology>
    </subcellularLocation>
</comment>
<dbReference type="Pfam" id="PF13609">
    <property type="entry name" value="Porin_4"/>
    <property type="match status" value="1"/>
</dbReference>
<evidence type="ECO:0000256" key="1">
    <source>
        <dbReference type="ARBA" id="ARBA00004571"/>
    </source>
</evidence>
<evidence type="ECO:0000256" key="10">
    <source>
        <dbReference type="ARBA" id="ARBA00023237"/>
    </source>
</evidence>
<evidence type="ECO:0000256" key="4">
    <source>
        <dbReference type="ARBA" id="ARBA00022452"/>
    </source>
</evidence>
<evidence type="ECO:0000256" key="9">
    <source>
        <dbReference type="ARBA" id="ARBA00023136"/>
    </source>
</evidence>
<evidence type="ECO:0000256" key="2">
    <source>
        <dbReference type="ARBA" id="ARBA00011233"/>
    </source>
</evidence>
<feature type="signal peptide" evidence="11">
    <location>
        <begin position="1"/>
        <end position="32"/>
    </location>
</feature>
<dbReference type="AlphaFoldDB" id="F4GCG6"/>
<keyword evidence="14" id="KW-1185">Reference proteome</keyword>
<evidence type="ECO:0000259" key="12">
    <source>
        <dbReference type="Pfam" id="PF13609"/>
    </source>
</evidence>
<evidence type="ECO:0000313" key="14">
    <source>
        <dbReference type="Proteomes" id="UP000007938"/>
    </source>
</evidence>
<dbReference type="InterPro" id="IPR023614">
    <property type="entry name" value="Porin_dom_sf"/>
</dbReference>
<dbReference type="GO" id="GO:0009279">
    <property type="term" value="C:cell outer membrane"/>
    <property type="evidence" value="ECO:0007669"/>
    <property type="project" value="UniProtKB-SubCell"/>
</dbReference>
<gene>
    <name evidence="13" type="ordered locus">Alide2_3572</name>
</gene>
<dbReference type="GO" id="GO:0046930">
    <property type="term" value="C:pore complex"/>
    <property type="evidence" value="ECO:0007669"/>
    <property type="project" value="UniProtKB-KW"/>
</dbReference>
<evidence type="ECO:0000256" key="11">
    <source>
        <dbReference type="SAM" id="SignalP"/>
    </source>
</evidence>
<dbReference type="InterPro" id="IPR033900">
    <property type="entry name" value="Gram_neg_porin_domain"/>
</dbReference>
<evidence type="ECO:0000256" key="3">
    <source>
        <dbReference type="ARBA" id="ARBA00022448"/>
    </source>
</evidence>
<organism evidence="13 14">
    <name type="scientific">Alicycliphilus denitrificans (strain DSM 14773 / CIP 107495 / K601)</name>
    <dbReference type="NCBI Taxonomy" id="596154"/>
    <lineage>
        <taxon>Bacteria</taxon>
        <taxon>Pseudomonadati</taxon>
        <taxon>Pseudomonadota</taxon>
        <taxon>Betaproteobacteria</taxon>
        <taxon>Burkholderiales</taxon>
        <taxon>Comamonadaceae</taxon>
        <taxon>Alicycliphilus</taxon>
    </lineage>
</organism>
<name>F4GCG6_ALIDK</name>
<keyword evidence="5" id="KW-0812">Transmembrane</keyword>
<dbReference type="KEGG" id="adk:Alide2_3572"/>
<protein>
    <submittedName>
        <fullName evidence="13">Porin Gram-negative type</fullName>
    </submittedName>
</protein>
<feature type="chain" id="PRO_5003313595" evidence="11">
    <location>
        <begin position="33"/>
        <end position="352"/>
    </location>
</feature>
<dbReference type="Proteomes" id="UP000007938">
    <property type="component" value="Chromosome"/>
</dbReference>
<sequence length="352" mass="37664">MPVFVGDTKGLHMPKKLIALAAAALCCTGAYAQSSVQVTGLADVYAGSMKMAGDASRKSVVNSGGMTTSWFGFKGTEDLGGGLKANFQLTSFIQVDNGTQGRFGGDTFFSRDANVSLSGSFGSVLLGRWMAPNFLPSVVGNPMGDSFAFSPLILHMDVPLFNASGWKATVPSDTGWSNQIAYSTPDIGGFKANLQYQFGEQAGDNGKKNVGANFFYFGGPLTLTGFYERAQISNPGQGTYLGTTKKDWMLAAAYDFKVVKPYLSYGQAKADNNPDKAKTLQVGASAPLAGGSLLASWAKTDLSFSDLDRKTFTLGYDYYLSKRTDVYAMYMNDKITNQSTGNSFGVGIRHRF</sequence>
<reference evidence="13 14" key="2">
    <citation type="submission" date="2011-04" db="EMBL/GenBank/DDBJ databases">
        <title>Complete sequence of chromosome of Alicycliphilus denitrificans K601.</title>
        <authorList>
            <consortium name="US DOE Joint Genome Institute"/>
            <person name="Lucas S."/>
            <person name="Han J."/>
            <person name="Lapidus A."/>
            <person name="Cheng J.-F."/>
            <person name="Goodwin L."/>
            <person name="Pitluck S."/>
            <person name="Peters L."/>
            <person name="Zeytun A."/>
            <person name="Detter J.C."/>
            <person name="Han C."/>
            <person name="Tapia R."/>
            <person name="Land M."/>
            <person name="Hauser L."/>
            <person name="Kyrpides N."/>
            <person name="Ivanova N."/>
            <person name="Mikhailova N."/>
            <person name="Pagani I."/>
            <person name="Oosterkamp M."/>
            <person name="Pieper D."/>
            <person name="van Berkel W."/>
            <person name="Langenhoff A."/>
            <person name="Smidt H."/>
            <person name="Stams A."/>
            <person name="Woyke T."/>
        </authorList>
    </citation>
    <scope>NUCLEOTIDE SEQUENCE [LARGE SCALE GENOMIC DNA]</scope>
    <source>
        <strain evidence="14">DSM 14773 / CIP 107495 / K601</strain>
    </source>
</reference>
<evidence type="ECO:0000256" key="8">
    <source>
        <dbReference type="ARBA" id="ARBA00023114"/>
    </source>
</evidence>
<keyword evidence="4" id="KW-1134">Transmembrane beta strand</keyword>
<dbReference type="PANTHER" id="PTHR34501">
    <property type="entry name" value="PROTEIN YDDL-RELATED"/>
    <property type="match status" value="1"/>
</dbReference>
<evidence type="ECO:0000256" key="6">
    <source>
        <dbReference type="ARBA" id="ARBA00022729"/>
    </source>
</evidence>
<keyword evidence="8" id="KW-0626">Porin</keyword>
<dbReference type="InterPro" id="IPR050298">
    <property type="entry name" value="Gram-neg_bact_OMP"/>
</dbReference>
<evidence type="ECO:0000313" key="13">
    <source>
        <dbReference type="EMBL" id="AEB85898.1"/>
    </source>
</evidence>
<dbReference type="Gene3D" id="2.40.160.10">
    <property type="entry name" value="Porin"/>
    <property type="match status" value="1"/>
</dbReference>
<keyword evidence="10" id="KW-0998">Cell outer membrane</keyword>
<keyword evidence="7" id="KW-0406">Ion transport</keyword>
<dbReference type="CDD" id="cd00342">
    <property type="entry name" value="gram_neg_porins"/>
    <property type="match status" value="1"/>
</dbReference>
<dbReference type="eggNOG" id="COG3203">
    <property type="taxonomic scope" value="Bacteria"/>
</dbReference>
<feature type="domain" description="Porin" evidence="12">
    <location>
        <begin position="19"/>
        <end position="335"/>
    </location>
</feature>